<evidence type="ECO:0000313" key="2">
    <source>
        <dbReference type="EMBL" id="KAG9458299.1"/>
    </source>
</evidence>
<proteinExistence type="predicted"/>
<comment type="caution">
    <text evidence="2">The sequence shown here is derived from an EMBL/GenBank/DDBJ whole genome shotgun (WGS) entry which is preliminary data.</text>
</comment>
<sequence length="167" mass="19221">MPNRVYTNKESIAHSVCETRYEPTRGNAPGPYIDRKKSLIIYLIQVNTHISRTNPSNNTEVVETLRLLQVATIRKHLVLFAQNQDAPIFVFWGILTRPYNSELRYEPTRGNAPGPYIDRKKSLIIYLIQKIILKSLIFYAYLICMERKAPDGEDFFEAGIGPYANDV</sequence>
<organism evidence="2 3">
    <name type="scientific">Aristolochia fimbriata</name>
    <name type="common">White veined hardy Dutchman's pipe vine</name>
    <dbReference type="NCBI Taxonomy" id="158543"/>
    <lineage>
        <taxon>Eukaryota</taxon>
        <taxon>Viridiplantae</taxon>
        <taxon>Streptophyta</taxon>
        <taxon>Embryophyta</taxon>
        <taxon>Tracheophyta</taxon>
        <taxon>Spermatophyta</taxon>
        <taxon>Magnoliopsida</taxon>
        <taxon>Magnoliidae</taxon>
        <taxon>Piperales</taxon>
        <taxon>Aristolochiaceae</taxon>
        <taxon>Aristolochia</taxon>
    </lineage>
</organism>
<accession>A0AAV7FCH4</accession>
<feature type="transmembrane region" description="Helical" evidence="1">
    <location>
        <begin position="123"/>
        <end position="142"/>
    </location>
</feature>
<protein>
    <submittedName>
        <fullName evidence="2">Uncharacterized protein</fullName>
    </submittedName>
</protein>
<dbReference type="Proteomes" id="UP000825729">
    <property type="component" value="Unassembled WGS sequence"/>
</dbReference>
<keyword evidence="1" id="KW-0472">Membrane</keyword>
<evidence type="ECO:0000256" key="1">
    <source>
        <dbReference type="SAM" id="Phobius"/>
    </source>
</evidence>
<evidence type="ECO:0000313" key="3">
    <source>
        <dbReference type="Proteomes" id="UP000825729"/>
    </source>
</evidence>
<keyword evidence="3" id="KW-1185">Reference proteome</keyword>
<reference evidence="2 3" key="1">
    <citation type="submission" date="2021-07" db="EMBL/GenBank/DDBJ databases">
        <title>The Aristolochia fimbriata genome: insights into angiosperm evolution, floral development and chemical biosynthesis.</title>
        <authorList>
            <person name="Jiao Y."/>
        </authorList>
    </citation>
    <scope>NUCLEOTIDE SEQUENCE [LARGE SCALE GENOMIC DNA]</scope>
    <source>
        <strain evidence="2">IBCAS-2021</strain>
        <tissue evidence="2">Leaf</tissue>
    </source>
</reference>
<gene>
    <name evidence="2" type="ORF">H6P81_002807</name>
</gene>
<dbReference type="EMBL" id="JAINDJ010000002">
    <property type="protein sequence ID" value="KAG9458299.1"/>
    <property type="molecule type" value="Genomic_DNA"/>
</dbReference>
<keyword evidence="1" id="KW-0812">Transmembrane</keyword>
<dbReference type="AlphaFoldDB" id="A0AAV7FCH4"/>
<keyword evidence="1" id="KW-1133">Transmembrane helix</keyword>
<name>A0AAV7FCH4_ARIFI</name>